<keyword evidence="8" id="KW-1185">Reference proteome</keyword>
<dbReference type="KEGG" id="vin:AKJ08_0215"/>
<dbReference type="EMBL" id="CP012332">
    <property type="protein sequence ID" value="AKU89828.1"/>
    <property type="molecule type" value="Genomic_DNA"/>
</dbReference>
<dbReference type="GO" id="GO:0004659">
    <property type="term" value="F:prenyltransferase activity"/>
    <property type="evidence" value="ECO:0007669"/>
    <property type="project" value="InterPro"/>
</dbReference>
<evidence type="ECO:0000313" key="7">
    <source>
        <dbReference type="EMBL" id="AKU89828.1"/>
    </source>
</evidence>
<dbReference type="InterPro" id="IPR008949">
    <property type="entry name" value="Isoprenoid_synthase_dom_sf"/>
</dbReference>
<evidence type="ECO:0000256" key="2">
    <source>
        <dbReference type="ARBA" id="ARBA00006706"/>
    </source>
</evidence>
<proteinExistence type="inferred from homology"/>
<dbReference type="GO" id="GO:0008299">
    <property type="term" value="P:isoprenoid biosynthetic process"/>
    <property type="evidence" value="ECO:0007669"/>
    <property type="project" value="InterPro"/>
</dbReference>
<dbReference type="GO" id="GO:0046872">
    <property type="term" value="F:metal ion binding"/>
    <property type="evidence" value="ECO:0007669"/>
    <property type="project" value="UniProtKB-KW"/>
</dbReference>
<dbReference type="Gene3D" id="1.10.600.10">
    <property type="entry name" value="Farnesyl Diphosphate Synthase"/>
    <property type="match status" value="1"/>
</dbReference>
<keyword evidence="5" id="KW-0460">Magnesium</keyword>
<dbReference type="Proteomes" id="UP000055590">
    <property type="component" value="Chromosome"/>
</dbReference>
<dbReference type="SFLD" id="SFLDS00005">
    <property type="entry name" value="Isoprenoid_Synthase_Type_I"/>
    <property type="match status" value="1"/>
</dbReference>
<evidence type="ECO:0000256" key="4">
    <source>
        <dbReference type="ARBA" id="ARBA00022723"/>
    </source>
</evidence>
<evidence type="ECO:0000256" key="1">
    <source>
        <dbReference type="ARBA" id="ARBA00001946"/>
    </source>
</evidence>
<organism evidence="7 8">
    <name type="scientific">Vulgatibacter incomptus</name>
    <dbReference type="NCBI Taxonomy" id="1391653"/>
    <lineage>
        <taxon>Bacteria</taxon>
        <taxon>Pseudomonadati</taxon>
        <taxon>Myxococcota</taxon>
        <taxon>Myxococcia</taxon>
        <taxon>Myxococcales</taxon>
        <taxon>Cystobacterineae</taxon>
        <taxon>Vulgatibacteraceae</taxon>
        <taxon>Vulgatibacter</taxon>
    </lineage>
</organism>
<sequence length="343" mass="36050">MIRSTDANLARVAEEKGVPRSTAHLDAARMADEELIRLEAALPRLCAGAPPELGAAAEHLLVAGGKRVRALLTLLSARAAGGSGGVALAAAAELAHAATLLHDDVIDEGDVRRGRPTSRLLWSNAVSVLSGDFLLTRSLDLACGAGVPGALEELIAVLRELVCGEALQLSMRGSVEATEAEYRRVVEGKTASLFRWAARSGCRTGGGSARMADAMGEYGWHVGIAFQLSDDALDFDADPGAFGKSLLQDLREGTLTLPVLRTLEMHPALREDLRAAMAADKPLDDEVASRIARIVRESGAVQAVRDEAAAEAEAGAAALSLLPDNVYRRALEDVARGLAARVR</sequence>
<dbReference type="PANTHER" id="PTHR12001">
    <property type="entry name" value="GERANYLGERANYL PYROPHOSPHATE SYNTHASE"/>
    <property type="match status" value="1"/>
</dbReference>
<comment type="cofactor">
    <cofactor evidence="1">
        <name>Mg(2+)</name>
        <dbReference type="ChEBI" id="CHEBI:18420"/>
    </cofactor>
</comment>
<evidence type="ECO:0000256" key="5">
    <source>
        <dbReference type="ARBA" id="ARBA00022842"/>
    </source>
</evidence>
<comment type="similarity">
    <text evidence="2 6">Belongs to the FPP/GGPP synthase family.</text>
</comment>
<dbReference type="STRING" id="1391653.AKJ08_0215"/>
<dbReference type="InterPro" id="IPR000092">
    <property type="entry name" value="Polyprenyl_synt"/>
</dbReference>
<protein>
    <submittedName>
        <fullName evidence="7">Octaprenyl diphosphate synthase</fullName>
    </submittedName>
</protein>
<dbReference type="Pfam" id="PF00348">
    <property type="entry name" value="polyprenyl_synt"/>
    <property type="match status" value="1"/>
</dbReference>
<dbReference type="InterPro" id="IPR033749">
    <property type="entry name" value="Polyprenyl_synt_CS"/>
</dbReference>
<dbReference type="CDD" id="cd00685">
    <property type="entry name" value="Trans_IPPS_HT"/>
    <property type="match status" value="1"/>
</dbReference>
<evidence type="ECO:0000256" key="3">
    <source>
        <dbReference type="ARBA" id="ARBA00022679"/>
    </source>
</evidence>
<dbReference type="SUPFAM" id="SSF48576">
    <property type="entry name" value="Terpenoid synthases"/>
    <property type="match status" value="1"/>
</dbReference>
<evidence type="ECO:0000256" key="6">
    <source>
        <dbReference type="RuleBase" id="RU004466"/>
    </source>
</evidence>
<dbReference type="PANTHER" id="PTHR12001:SF85">
    <property type="entry name" value="SHORT CHAIN ISOPRENYL DIPHOSPHATE SYNTHASE"/>
    <property type="match status" value="1"/>
</dbReference>
<accession>A0A0K1P8H0</accession>
<keyword evidence="4" id="KW-0479">Metal-binding</keyword>
<name>A0A0K1P8H0_9BACT</name>
<reference evidence="7 8" key="1">
    <citation type="submission" date="2015-08" db="EMBL/GenBank/DDBJ databases">
        <authorList>
            <person name="Babu N.S."/>
            <person name="Beckwith C.J."/>
            <person name="Beseler K.G."/>
            <person name="Brison A."/>
            <person name="Carone J.V."/>
            <person name="Caskin T.P."/>
            <person name="Diamond M."/>
            <person name="Durham M.E."/>
            <person name="Foxe J.M."/>
            <person name="Go M."/>
            <person name="Henderson B.A."/>
            <person name="Jones I.B."/>
            <person name="McGettigan J.A."/>
            <person name="Micheletti S.J."/>
            <person name="Nasrallah M.E."/>
            <person name="Ortiz D."/>
            <person name="Piller C.R."/>
            <person name="Privatt S.R."/>
            <person name="Schneider S.L."/>
            <person name="Sharp S."/>
            <person name="Smith T.C."/>
            <person name="Stanton J.D."/>
            <person name="Ullery H.E."/>
            <person name="Wilson R.J."/>
            <person name="Serrano M.G."/>
            <person name="Buck G."/>
            <person name="Lee V."/>
            <person name="Wang Y."/>
            <person name="Carvalho R."/>
            <person name="Voegtly L."/>
            <person name="Shi R."/>
            <person name="Duckworth R."/>
            <person name="Johnson A."/>
            <person name="Loviza R."/>
            <person name="Walstead R."/>
            <person name="Shah Z."/>
            <person name="Kiflezghi M."/>
            <person name="Wade K."/>
            <person name="Ball S.L."/>
            <person name="Bradley K.W."/>
            <person name="Asai D.J."/>
            <person name="Bowman C.A."/>
            <person name="Russell D.A."/>
            <person name="Pope W.H."/>
            <person name="Jacobs-Sera D."/>
            <person name="Hendrix R.W."/>
            <person name="Hatfull G.F."/>
        </authorList>
    </citation>
    <scope>NUCLEOTIDE SEQUENCE [LARGE SCALE GENOMIC DNA]</scope>
    <source>
        <strain evidence="7 8">DSM 27710</strain>
    </source>
</reference>
<keyword evidence="3 6" id="KW-0808">Transferase</keyword>
<evidence type="ECO:0000313" key="8">
    <source>
        <dbReference type="Proteomes" id="UP000055590"/>
    </source>
</evidence>
<dbReference type="PROSITE" id="PS00723">
    <property type="entry name" value="POLYPRENYL_SYNTHASE_1"/>
    <property type="match status" value="1"/>
</dbReference>
<dbReference type="AlphaFoldDB" id="A0A0K1P8H0"/>
<gene>
    <name evidence="7" type="ORF">AKJ08_0215</name>
</gene>